<comment type="caution">
    <text evidence="2">The sequence shown here is derived from an EMBL/GenBank/DDBJ whole genome shotgun (WGS) entry which is preliminary data.</text>
</comment>
<evidence type="ECO:0000256" key="1">
    <source>
        <dbReference type="SAM" id="SignalP"/>
    </source>
</evidence>
<evidence type="ECO:0000313" key="3">
    <source>
        <dbReference type="Proteomes" id="UP000657592"/>
    </source>
</evidence>
<dbReference type="EMBL" id="BMJY01000001">
    <property type="protein sequence ID" value="GGH34667.1"/>
    <property type="molecule type" value="Genomic_DNA"/>
</dbReference>
<accession>A0A917ICE9</accession>
<feature type="chain" id="PRO_5037319891" description="Septum formation-related domain-containing protein" evidence="1">
    <location>
        <begin position="30"/>
        <end position="154"/>
    </location>
</feature>
<dbReference type="Proteomes" id="UP000657592">
    <property type="component" value="Unassembled WGS sequence"/>
</dbReference>
<keyword evidence="3" id="KW-1185">Reference proteome</keyword>
<gene>
    <name evidence="2" type="ORF">GCM10010921_02550</name>
</gene>
<dbReference type="AlphaFoldDB" id="A0A917ICE9"/>
<name>A0A917ICE9_9MICO</name>
<organism evidence="2 3">
    <name type="scientific">Microbacterium album</name>
    <dbReference type="NCBI Taxonomy" id="2053191"/>
    <lineage>
        <taxon>Bacteria</taxon>
        <taxon>Bacillati</taxon>
        <taxon>Actinomycetota</taxon>
        <taxon>Actinomycetes</taxon>
        <taxon>Micrococcales</taxon>
        <taxon>Microbacteriaceae</taxon>
        <taxon>Microbacterium</taxon>
    </lineage>
</organism>
<protein>
    <recommendedName>
        <fullName evidence="4">Septum formation-related domain-containing protein</fullName>
    </recommendedName>
</protein>
<dbReference type="PROSITE" id="PS51257">
    <property type="entry name" value="PROKAR_LIPOPROTEIN"/>
    <property type="match status" value="1"/>
</dbReference>
<reference evidence="2" key="1">
    <citation type="journal article" date="2014" name="Int. J. Syst. Evol. Microbiol.">
        <title>Complete genome sequence of Corynebacterium casei LMG S-19264T (=DSM 44701T), isolated from a smear-ripened cheese.</title>
        <authorList>
            <consortium name="US DOE Joint Genome Institute (JGI-PGF)"/>
            <person name="Walter F."/>
            <person name="Albersmeier A."/>
            <person name="Kalinowski J."/>
            <person name="Ruckert C."/>
        </authorList>
    </citation>
    <scope>NUCLEOTIDE SEQUENCE</scope>
    <source>
        <strain evidence="2">CGMCC 1.15794</strain>
    </source>
</reference>
<evidence type="ECO:0000313" key="2">
    <source>
        <dbReference type="EMBL" id="GGH34667.1"/>
    </source>
</evidence>
<reference evidence="2" key="2">
    <citation type="submission" date="2020-09" db="EMBL/GenBank/DDBJ databases">
        <authorList>
            <person name="Sun Q."/>
            <person name="Zhou Y."/>
        </authorList>
    </citation>
    <scope>NUCLEOTIDE SEQUENCE</scope>
    <source>
        <strain evidence="2">CGMCC 1.15794</strain>
    </source>
</reference>
<sequence length="154" mass="16762">MGAMTRIVRTLPALALVLLAGCTSQPAVKDASFINVDTPGVLGFENGDCFLDLEENRALGEEMLTTTECVGASNQVYTFVELSDGPWDEERVAEEATALCEEGFDELWGKPGESDLAFYPAPPSERSWAEGDRDAMCVVYSLEGRFTVDPLERA</sequence>
<feature type="signal peptide" evidence="1">
    <location>
        <begin position="1"/>
        <end position="29"/>
    </location>
</feature>
<proteinExistence type="predicted"/>
<evidence type="ECO:0008006" key="4">
    <source>
        <dbReference type="Google" id="ProtNLM"/>
    </source>
</evidence>
<keyword evidence="1" id="KW-0732">Signal</keyword>